<protein>
    <recommendedName>
        <fullName evidence="3">Peptidase S8/S53 domain-containing protein</fullName>
    </recommendedName>
</protein>
<dbReference type="SUPFAM" id="SSF52743">
    <property type="entry name" value="Subtilisin-like"/>
    <property type="match status" value="1"/>
</dbReference>
<evidence type="ECO:0000259" key="3">
    <source>
        <dbReference type="Pfam" id="PF00082"/>
    </source>
</evidence>
<keyword evidence="2" id="KW-0865">Zymogen</keyword>
<accession>A0A178DBL4</accession>
<organism evidence="4 5">
    <name type="scientific">Fonsecaea nubica</name>
    <dbReference type="NCBI Taxonomy" id="856822"/>
    <lineage>
        <taxon>Eukaryota</taxon>
        <taxon>Fungi</taxon>
        <taxon>Dikarya</taxon>
        <taxon>Ascomycota</taxon>
        <taxon>Pezizomycotina</taxon>
        <taxon>Eurotiomycetes</taxon>
        <taxon>Chaetothyriomycetidae</taxon>
        <taxon>Chaetothyriales</taxon>
        <taxon>Herpotrichiellaceae</taxon>
        <taxon>Fonsecaea</taxon>
    </lineage>
</organism>
<name>A0A178DBL4_9EURO</name>
<evidence type="ECO:0000256" key="2">
    <source>
        <dbReference type="ARBA" id="ARBA00023145"/>
    </source>
</evidence>
<dbReference type="EMBL" id="LVCJ01000006">
    <property type="protein sequence ID" value="OAL39156.1"/>
    <property type="molecule type" value="Genomic_DNA"/>
</dbReference>
<sequence length="233" mass="26052">MARFIRKICPTADIYIIKAINHAVDCGARVISISWSVRRPEDEVLRKEFDEAISRAVRHKTIMLCASSDQGKTGDDETYPKHADQENIIRIGAATAMGNNAQYVDEHRIDFLFPGHKIPLKGSNPDKELGYVHEGSSVATAIAAGLATLILECVQVGHFWEANKPHRSQHSIPDQDSMDSKAIRAGFASMVRSNSRYLWVWETFRPQVCESITDGGRDDHLDEVAKLAKSFLF</sequence>
<keyword evidence="1" id="KW-0732">Signal</keyword>
<keyword evidence="5" id="KW-1185">Reference proteome</keyword>
<evidence type="ECO:0000313" key="5">
    <source>
        <dbReference type="Proteomes" id="UP000185904"/>
    </source>
</evidence>
<comment type="caution">
    <text evidence="4">The sequence shown here is derived from an EMBL/GenBank/DDBJ whole genome shotgun (WGS) entry which is preliminary data.</text>
</comment>
<dbReference type="AlphaFoldDB" id="A0A178DBL4"/>
<evidence type="ECO:0000256" key="1">
    <source>
        <dbReference type="ARBA" id="ARBA00022729"/>
    </source>
</evidence>
<dbReference type="Pfam" id="PF00082">
    <property type="entry name" value="Peptidase_S8"/>
    <property type="match status" value="1"/>
</dbReference>
<proteinExistence type="predicted"/>
<dbReference type="GO" id="GO:0006508">
    <property type="term" value="P:proteolysis"/>
    <property type="evidence" value="ECO:0007669"/>
    <property type="project" value="InterPro"/>
</dbReference>
<dbReference type="InterPro" id="IPR036852">
    <property type="entry name" value="Peptidase_S8/S53_dom_sf"/>
</dbReference>
<feature type="domain" description="Peptidase S8/S53" evidence="3">
    <location>
        <begin position="13"/>
        <end position="153"/>
    </location>
</feature>
<dbReference type="GeneID" id="34584898"/>
<dbReference type="GO" id="GO:0004252">
    <property type="term" value="F:serine-type endopeptidase activity"/>
    <property type="evidence" value="ECO:0007669"/>
    <property type="project" value="InterPro"/>
</dbReference>
<dbReference type="OrthoDB" id="5386278at2759"/>
<dbReference type="InterPro" id="IPR000209">
    <property type="entry name" value="Peptidase_S8/S53_dom"/>
</dbReference>
<dbReference type="Gene3D" id="3.40.50.200">
    <property type="entry name" value="Peptidase S8/S53 domain"/>
    <property type="match status" value="1"/>
</dbReference>
<reference evidence="4 5" key="1">
    <citation type="submission" date="2016-03" db="EMBL/GenBank/DDBJ databases">
        <title>The draft genome sequence of Fonsecaea nubica causative agent of cutaneous subcutaneous infection in human host.</title>
        <authorList>
            <person name="Costa F."/>
            <person name="Sybren D.H."/>
            <person name="Raittz R.T."/>
            <person name="Weiss V.A."/>
            <person name="Leao A.C."/>
            <person name="Gomes R."/>
            <person name="De Souza E.M."/>
            <person name="Pedrosa F.O."/>
            <person name="Steffens M.B."/>
            <person name="Bombassaro A."/>
            <person name="Tadra-Sfeir M.Z."/>
            <person name="Moreno L.F."/>
            <person name="Najafzadeh M.J."/>
            <person name="Felipe M.S."/>
            <person name="Teixeira M."/>
            <person name="Sun J."/>
            <person name="Xi L."/>
            <person name="Castro M.A."/>
            <person name="Vicente V.A."/>
        </authorList>
    </citation>
    <scope>NUCLEOTIDE SEQUENCE [LARGE SCALE GENOMIC DNA]</scope>
    <source>
        <strain evidence="4 5">CBS 269.64</strain>
    </source>
</reference>
<dbReference type="Proteomes" id="UP000185904">
    <property type="component" value="Unassembled WGS sequence"/>
</dbReference>
<dbReference type="RefSeq" id="XP_022504168.1">
    <property type="nucleotide sequence ID" value="XM_022639780.1"/>
</dbReference>
<evidence type="ECO:0000313" key="4">
    <source>
        <dbReference type="EMBL" id="OAL39156.1"/>
    </source>
</evidence>
<gene>
    <name evidence="4" type="ORF">AYO20_01474</name>
</gene>